<keyword evidence="1" id="KW-0472">Membrane</keyword>
<sequence>MCCCNSCTNKWMCCCGCHVTSGSLVIAWLYLVSSLLTLPSAFSALVSQYHLVAFNLIHLTLTLLFCLSAIPIIVGEMCTQRTHHMYLPYLIINPVALIVALFVAIFAPSTNIMSRVPNHQQHDAAAVFVATLMLFVLILSLNIWMYSIVYRAYQFVKRYGQEE</sequence>
<reference evidence="2 3" key="1">
    <citation type="submission" date="2024-10" db="EMBL/GenBank/DDBJ databases">
        <authorList>
            <person name="Kim D."/>
        </authorList>
    </citation>
    <scope>NUCLEOTIDE SEQUENCE [LARGE SCALE GENOMIC DNA]</scope>
    <source>
        <strain evidence="2">BH-2024</strain>
    </source>
</reference>
<comment type="caution">
    <text evidence="2">The sequence shown here is derived from an EMBL/GenBank/DDBJ whole genome shotgun (WGS) entry which is preliminary data.</text>
</comment>
<proteinExistence type="predicted"/>
<keyword evidence="1" id="KW-1133">Transmembrane helix</keyword>
<feature type="transmembrane region" description="Helical" evidence="1">
    <location>
        <begin position="12"/>
        <end position="31"/>
    </location>
</feature>
<name>A0ABD2K441_9BILA</name>
<keyword evidence="1" id="KW-0812">Transmembrane</keyword>
<evidence type="ECO:0000313" key="3">
    <source>
        <dbReference type="Proteomes" id="UP001620626"/>
    </source>
</evidence>
<keyword evidence="3" id="KW-1185">Reference proteome</keyword>
<feature type="transmembrane region" description="Helical" evidence="1">
    <location>
        <begin position="51"/>
        <end position="74"/>
    </location>
</feature>
<dbReference type="AlphaFoldDB" id="A0ABD2K441"/>
<evidence type="ECO:0000256" key="1">
    <source>
        <dbReference type="SAM" id="Phobius"/>
    </source>
</evidence>
<gene>
    <name evidence="2" type="ORF">niasHT_020330</name>
</gene>
<feature type="transmembrane region" description="Helical" evidence="1">
    <location>
        <begin position="127"/>
        <end position="149"/>
    </location>
</feature>
<feature type="transmembrane region" description="Helical" evidence="1">
    <location>
        <begin position="86"/>
        <end position="107"/>
    </location>
</feature>
<evidence type="ECO:0000313" key="2">
    <source>
        <dbReference type="EMBL" id="KAL3097657.1"/>
    </source>
</evidence>
<protein>
    <submittedName>
        <fullName evidence="2">Uncharacterized protein</fullName>
    </submittedName>
</protein>
<dbReference type="EMBL" id="JBICBT010000837">
    <property type="protein sequence ID" value="KAL3097657.1"/>
    <property type="molecule type" value="Genomic_DNA"/>
</dbReference>
<dbReference type="Proteomes" id="UP001620626">
    <property type="component" value="Unassembled WGS sequence"/>
</dbReference>
<organism evidence="2 3">
    <name type="scientific">Heterodera trifolii</name>
    <dbReference type="NCBI Taxonomy" id="157864"/>
    <lineage>
        <taxon>Eukaryota</taxon>
        <taxon>Metazoa</taxon>
        <taxon>Ecdysozoa</taxon>
        <taxon>Nematoda</taxon>
        <taxon>Chromadorea</taxon>
        <taxon>Rhabditida</taxon>
        <taxon>Tylenchina</taxon>
        <taxon>Tylenchomorpha</taxon>
        <taxon>Tylenchoidea</taxon>
        <taxon>Heteroderidae</taxon>
        <taxon>Heteroderinae</taxon>
        <taxon>Heterodera</taxon>
    </lineage>
</organism>
<accession>A0ABD2K441</accession>